<dbReference type="Proteomes" id="UP001459204">
    <property type="component" value="Unassembled WGS sequence"/>
</dbReference>
<gene>
    <name evidence="1" type="ORF">AAD027_09560</name>
</gene>
<sequence>MGSRENACIVPPAALAALVSGRAATFRAGVLPGAADLAAVFPDSGFGFCFEAFLGLRAAFMQEVAQRLVVEWLLYPRA</sequence>
<proteinExistence type="predicted"/>
<protein>
    <submittedName>
        <fullName evidence="1">Uncharacterized protein</fullName>
    </submittedName>
</protein>
<dbReference type="EMBL" id="JBBWWT010000003">
    <property type="protein sequence ID" value="MEL1264611.1"/>
    <property type="molecule type" value="Genomic_DNA"/>
</dbReference>
<organism evidence="1 2">
    <name type="scientific">Pseudoxanthomonas putridarboris</name>
    <dbReference type="NCBI Taxonomy" id="752605"/>
    <lineage>
        <taxon>Bacteria</taxon>
        <taxon>Pseudomonadati</taxon>
        <taxon>Pseudomonadota</taxon>
        <taxon>Gammaproteobacteria</taxon>
        <taxon>Lysobacterales</taxon>
        <taxon>Lysobacteraceae</taxon>
        <taxon>Pseudoxanthomonas</taxon>
    </lineage>
</organism>
<keyword evidence="2" id="KW-1185">Reference proteome</keyword>
<name>A0ABU9J060_9GAMM</name>
<reference evidence="1 2" key="1">
    <citation type="submission" date="2024-04" db="EMBL/GenBank/DDBJ databases">
        <title>Draft genome sequence of Pseudoxanthomonas putridarboris WD12.</title>
        <authorList>
            <person name="Oh J."/>
        </authorList>
    </citation>
    <scope>NUCLEOTIDE SEQUENCE [LARGE SCALE GENOMIC DNA]</scope>
    <source>
        <strain evidence="1 2">WD12</strain>
    </source>
</reference>
<comment type="caution">
    <text evidence="1">The sequence shown here is derived from an EMBL/GenBank/DDBJ whole genome shotgun (WGS) entry which is preliminary data.</text>
</comment>
<evidence type="ECO:0000313" key="2">
    <source>
        <dbReference type="Proteomes" id="UP001459204"/>
    </source>
</evidence>
<accession>A0ABU9J060</accession>
<evidence type="ECO:0000313" key="1">
    <source>
        <dbReference type="EMBL" id="MEL1264611.1"/>
    </source>
</evidence>